<dbReference type="InterPro" id="IPR036641">
    <property type="entry name" value="HPT_dom_sf"/>
</dbReference>
<dbReference type="Proteomes" id="UP000185192">
    <property type="component" value="Unassembled WGS sequence"/>
</dbReference>
<dbReference type="RefSeq" id="WP_074203210.1">
    <property type="nucleotide sequence ID" value="NZ_FSQW01000001.1"/>
</dbReference>
<sequence>MELENELIDWTVFTESRNALGPDFVRILGYFREDGTQSVAQIETAMRNGDAAGIVMPAHTLKGESAQFGAVQLSSAAENIEMTARKCVDYHQGPDELLEAIVALRPMFEETLAELDRESSPVVQRESNGFGSRASGF</sequence>
<dbReference type="EMBL" id="FSQW01000001">
    <property type="protein sequence ID" value="SIN59558.1"/>
    <property type="molecule type" value="Genomic_DNA"/>
</dbReference>
<feature type="compositionally biased region" description="Polar residues" evidence="3">
    <location>
        <begin position="121"/>
        <end position="130"/>
    </location>
</feature>
<keyword evidence="6" id="KW-1185">Reference proteome</keyword>
<dbReference type="OrthoDB" id="7448591at2"/>
<proteinExistence type="predicted"/>
<dbReference type="SUPFAM" id="SSF47226">
    <property type="entry name" value="Histidine-containing phosphotransfer domain, HPT domain"/>
    <property type="match status" value="1"/>
</dbReference>
<dbReference type="PROSITE" id="PS50894">
    <property type="entry name" value="HPT"/>
    <property type="match status" value="1"/>
</dbReference>
<feature type="domain" description="HPt" evidence="4">
    <location>
        <begin position="20"/>
        <end position="115"/>
    </location>
</feature>
<reference evidence="6" key="1">
    <citation type="submission" date="2016-11" db="EMBL/GenBank/DDBJ databases">
        <authorList>
            <person name="Varghese N."/>
            <person name="Submissions S."/>
        </authorList>
    </citation>
    <scope>NUCLEOTIDE SEQUENCE [LARGE SCALE GENOMIC DNA]</scope>
    <source>
        <strain evidence="6">DSM 22363</strain>
    </source>
</reference>
<keyword evidence="2" id="KW-0597">Phosphoprotein</keyword>
<dbReference type="STRING" id="1123272.SAMN02745824_0086"/>
<name>A0A1N6CLV1_9SPHN</name>
<evidence type="ECO:0000256" key="1">
    <source>
        <dbReference type="ARBA" id="ARBA00023012"/>
    </source>
</evidence>
<evidence type="ECO:0000313" key="5">
    <source>
        <dbReference type="EMBL" id="SIN59558.1"/>
    </source>
</evidence>
<organism evidence="5 6">
    <name type="scientific">Parasphingorhabdus marina DSM 22363</name>
    <dbReference type="NCBI Taxonomy" id="1123272"/>
    <lineage>
        <taxon>Bacteria</taxon>
        <taxon>Pseudomonadati</taxon>
        <taxon>Pseudomonadota</taxon>
        <taxon>Alphaproteobacteria</taxon>
        <taxon>Sphingomonadales</taxon>
        <taxon>Sphingomonadaceae</taxon>
        <taxon>Parasphingorhabdus</taxon>
    </lineage>
</organism>
<dbReference type="Pfam" id="PF01627">
    <property type="entry name" value="Hpt"/>
    <property type="match status" value="1"/>
</dbReference>
<evidence type="ECO:0000256" key="3">
    <source>
        <dbReference type="SAM" id="MobiDB-lite"/>
    </source>
</evidence>
<dbReference type="Gene3D" id="1.20.120.160">
    <property type="entry name" value="HPT domain"/>
    <property type="match status" value="1"/>
</dbReference>
<evidence type="ECO:0000313" key="6">
    <source>
        <dbReference type="Proteomes" id="UP000185192"/>
    </source>
</evidence>
<dbReference type="GO" id="GO:0004672">
    <property type="term" value="F:protein kinase activity"/>
    <property type="evidence" value="ECO:0007669"/>
    <property type="project" value="UniProtKB-ARBA"/>
</dbReference>
<evidence type="ECO:0000259" key="4">
    <source>
        <dbReference type="PROSITE" id="PS50894"/>
    </source>
</evidence>
<evidence type="ECO:0000256" key="2">
    <source>
        <dbReference type="PROSITE-ProRule" id="PRU00110"/>
    </source>
</evidence>
<keyword evidence="1" id="KW-0902">Two-component regulatory system</keyword>
<gene>
    <name evidence="5" type="ORF">SAMN02745824_0086</name>
</gene>
<dbReference type="CDD" id="cd00088">
    <property type="entry name" value="HPT"/>
    <property type="match status" value="1"/>
</dbReference>
<feature type="modified residue" description="Phosphohistidine" evidence="2">
    <location>
        <position position="59"/>
    </location>
</feature>
<dbReference type="AlphaFoldDB" id="A0A1N6CLV1"/>
<feature type="region of interest" description="Disordered" evidence="3">
    <location>
        <begin position="116"/>
        <end position="137"/>
    </location>
</feature>
<dbReference type="GO" id="GO:0000160">
    <property type="term" value="P:phosphorelay signal transduction system"/>
    <property type="evidence" value="ECO:0007669"/>
    <property type="project" value="UniProtKB-KW"/>
</dbReference>
<accession>A0A1N6CLV1</accession>
<protein>
    <submittedName>
        <fullName evidence="5">Hpt domain-containing protein</fullName>
    </submittedName>
</protein>
<dbReference type="InterPro" id="IPR008207">
    <property type="entry name" value="Sig_transdc_His_kin_Hpt_dom"/>
</dbReference>